<evidence type="ECO:0000313" key="2">
    <source>
        <dbReference type="Proteomes" id="UP000244904"/>
    </source>
</evidence>
<reference evidence="2" key="1">
    <citation type="submission" date="2018-03" db="EMBL/GenBank/DDBJ databases">
        <authorList>
            <person name="Rodrigo-Torres L."/>
            <person name="Arahal R. D."/>
            <person name="Lucena T."/>
        </authorList>
    </citation>
    <scope>NUCLEOTIDE SEQUENCE [LARGE SCALE GENOMIC DNA]</scope>
    <source>
        <strain evidence="2">CECT 8871</strain>
    </source>
</reference>
<proteinExistence type="predicted"/>
<dbReference type="RefSeq" id="WP_108886710.1">
    <property type="nucleotide sequence ID" value="NZ_OMOJ01000005.1"/>
</dbReference>
<accession>A0A2R8AXX8</accession>
<dbReference type="Proteomes" id="UP000244904">
    <property type="component" value="Unassembled WGS sequence"/>
</dbReference>
<dbReference type="OrthoDB" id="5242510at2"/>
<keyword evidence="2" id="KW-1185">Reference proteome</keyword>
<gene>
    <name evidence="1" type="ORF">PRI8871_02673</name>
</gene>
<evidence type="ECO:0008006" key="3">
    <source>
        <dbReference type="Google" id="ProtNLM"/>
    </source>
</evidence>
<dbReference type="AlphaFoldDB" id="A0A2R8AXX8"/>
<organism evidence="1 2">
    <name type="scientific">Pseudoprimorskyibacter insulae</name>
    <dbReference type="NCBI Taxonomy" id="1695997"/>
    <lineage>
        <taxon>Bacteria</taxon>
        <taxon>Pseudomonadati</taxon>
        <taxon>Pseudomonadota</taxon>
        <taxon>Alphaproteobacteria</taxon>
        <taxon>Rhodobacterales</taxon>
        <taxon>Paracoccaceae</taxon>
        <taxon>Pseudoprimorskyibacter</taxon>
    </lineage>
</organism>
<dbReference type="EMBL" id="OMOJ01000005">
    <property type="protein sequence ID" value="SPF80860.1"/>
    <property type="molecule type" value="Genomic_DNA"/>
</dbReference>
<evidence type="ECO:0000313" key="1">
    <source>
        <dbReference type="EMBL" id="SPF80860.1"/>
    </source>
</evidence>
<name>A0A2R8AXX8_9RHOB</name>
<dbReference type="Pfam" id="PF11927">
    <property type="entry name" value="HODM_asu-like"/>
    <property type="match status" value="1"/>
</dbReference>
<sequence length="246" mass="27711">MILQTNIPYDPLTRHRLPGIRPLGNLPWLIADEAHAGQMALRDSLLTETPDLVKAQQPGAEDAAAELLQHVLTHLPKGYRVADERCQRPDGAWIDLTNTSPLETAGRLVQEDLCLLRPTSDGEYNLVAAILCFPASWTLAEKIGRPMTAIHAPVDEYDPTMARRVGRLFDCLRDDAPLWRYNAMWYSDPSLFQPRLEAAPRRPAVEGTKYMRSERQVLKRLPKSGAVVFSIHSYVLRPGWSVTPLR</sequence>
<dbReference type="InterPro" id="IPR021848">
    <property type="entry name" value="HODM_asu-like"/>
</dbReference>
<protein>
    <recommendedName>
        <fullName evidence="3">DUF3445 domain-containing protein</fullName>
    </recommendedName>
</protein>